<evidence type="ECO:0008006" key="3">
    <source>
        <dbReference type="Google" id="ProtNLM"/>
    </source>
</evidence>
<protein>
    <recommendedName>
        <fullName evidence="3">Sulfotransferase</fullName>
    </recommendedName>
</protein>
<organism evidence="1 2">
    <name type="scientific">Symbiodinium microadriaticum</name>
    <name type="common">Dinoflagellate</name>
    <name type="synonym">Zooxanthella microadriatica</name>
    <dbReference type="NCBI Taxonomy" id="2951"/>
    <lineage>
        <taxon>Eukaryota</taxon>
        <taxon>Sar</taxon>
        <taxon>Alveolata</taxon>
        <taxon>Dinophyceae</taxon>
        <taxon>Suessiales</taxon>
        <taxon>Symbiodiniaceae</taxon>
        <taxon>Symbiodinium</taxon>
    </lineage>
</organism>
<keyword evidence="2" id="KW-1185">Reference proteome</keyword>
<gene>
    <name evidence="1" type="ORF">AK812_SmicGene7495</name>
</gene>
<evidence type="ECO:0000313" key="1">
    <source>
        <dbReference type="EMBL" id="OLQ08923.1"/>
    </source>
</evidence>
<dbReference type="AlphaFoldDB" id="A0A1Q9ENB8"/>
<dbReference type="SUPFAM" id="SSF52540">
    <property type="entry name" value="P-loop containing nucleoside triphosphate hydrolases"/>
    <property type="match status" value="1"/>
</dbReference>
<name>A0A1Q9ENB8_SYMMI</name>
<evidence type="ECO:0000313" key="2">
    <source>
        <dbReference type="Proteomes" id="UP000186817"/>
    </source>
</evidence>
<proteinExistence type="predicted"/>
<accession>A0A1Q9ENB8</accession>
<dbReference type="EMBL" id="LSRX01000107">
    <property type="protein sequence ID" value="OLQ08923.1"/>
    <property type="molecule type" value="Genomic_DNA"/>
</dbReference>
<dbReference type="InterPro" id="IPR027417">
    <property type="entry name" value="P-loop_NTPase"/>
</dbReference>
<reference evidence="1 2" key="1">
    <citation type="submission" date="2016-02" db="EMBL/GenBank/DDBJ databases">
        <title>Genome analysis of coral dinoflagellate symbionts highlights evolutionary adaptations to a symbiotic lifestyle.</title>
        <authorList>
            <person name="Aranda M."/>
            <person name="Li Y."/>
            <person name="Liew Y.J."/>
            <person name="Baumgarten S."/>
            <person name="Simakov O."/>
            <person name="Wilson M."/>
            <person name="Piel J."/>
            <person name="Ashoor H."/>
            <person name="Bougouffa S."/>
            <person name="Bajic V.B."/>
            <person name="Ryu T."/>
            <person name="Ravasi T."/>
            <person name="Bayer T."/>
            <person name="Micklem G."/>
            <person name="Kim H."/>
            <person name="Bhak J."/>
            <person name="Lajeunesse T.C."/>
            <person name="Voolstra C.R."/>
        </authorList>
    </citation>
    <scope>NUCLEOTIDE SEQUENCE [LARGE SCALE GENOMIC DNA]</scope>
    <source>
        <strain evidence="1 2">CCMP2467</strain>
    </source>
</reference>
<sequence length="145" mass="16653">MMDGCTYKRAILSILLIVPFILLTSKWQLLNPLCKETVSLRTFPQSEGPVDLRLQRDLRSCDAPLSESPRCFARPRPFIVVSIQHSGTTWLQAVLNDVPQVLHHGELLLTLWPKWHRYLQNVSIHGIARTSTSCNNQHAWLLYKP</sequence>
<dbReference type="Proteomes" id="UP000186817">
    <property type="component" value="Unassembled WGS sequence"/>
</dbReference>
<comment type="caution">
    <text evidence="1">The sequence shown here is derived from an EMBL/GenBank/DDBJ whole genome shotgun (WGS) entry which is preliminary data.</text>
</comment>
<dbReference type="Gene3D" id="3.40.50.300">
    <property type="entry name" value="P-loop containing nucleotide triphosphate hydrolases"/>
    <property type="match status" value="1"/>
</dbReference>